<feature type="signal peptide" evidence="1">
    <location>
        <begin position="1"/>
        <end position="19"/>
    </location>
</feature>
<reference evidence="2" key="1">
    <citation type="submission" date="2019-10" db="EMBL/GenBank/DDBJ databases">
        <authorList>
            <person name="Soares A.E.R."/>
            <person name="Aleixo A."/>
            <person name="Schneider P."/>
            <person name="Miyaki C.Y."/>
            <person name="Schneider M.P."/>
            <person name="Mello C."/>
            <person name="Vasconcelos A.T.R."/>
        </authorList>
    </citation>
    <scope>NUCLEOTIDE SEQUENCE</scope>
    <source>
        <tissue evidence="2">Muscle</tissue>
    </source>
</reference>
<evidence type="ECO:0000313" key="2">
    <source>
        <dbReference type="EMBL" id="KAJ7428310.1"/>
    </source>
</evidence>
<comment type="caution">
    <text evidence="2">The sequence shown here is derived from an EMBL/GenBank/DDBJ whole genome shotgun (WGS) entry which is preliminary data.</text>
</comment>
<keyword evidence="3" id="KW-1185">Reference proteome</keyword>
<protein>
    <submittedName>
        <fullName evidence="2">Uncharacterized protein</fullName>
    </submittedName>
</protein>
<organism evidence="2 3">
    <name type="scientific">Willisornis vidua</name>
    <name type="common">Xingu scale-backed antbird</name>
    <dbReference type="NCBI Taxonomy" id="1566151"/>
    <lineage>
        <taxon>Eukaryota</taxon>
        <taxon>Metazoa</taxon>
        <taxon>Chordata</taxon>
        <taxon>Craniata</taxon>
        <taxon>Vertebrata</taxon>
        <taxon>Euteleostomi</taxon>
        <taxon>Archelosauria</taxon>
        <taxon>Archosauria</taxon>
        <taxon>Dinosauria</taxon>
        <taxon>Saurischia</taxon>
        <taxon>Theropoda</taxon>
        <taxon>Coelurosauria</taxon>
        <taxon>Aves</taxon>
        <taxon>Neognathae</taxon>
        <taxon>Neoaves</taxon>
        <taxon>Telluraves</taxon>
        <taxon>Australaves</taxon>
        <taxon>Passeriformes</taxon>
        <taxon>Thamnophilidae</taxon>
        <taxon>Willisornis</taxon>
    </lineage>
</organism>
<gene>
    <name evidence="2" type="ORF">WISP_01273</name>
</gene>
<evidence type="ECO:0000256" key="1">
    <source>
        <dbReference type="SAM" id="SignalP"/>
    </source>
</evidence>
<dbReference type="EMBL" id="WHWB01030488">
    <property type="protein sequence ID" value="KAJ7428310.1"/>
    <property type="molecule type" value="Genomic_DNA"/>
</dbReference>
<evidence type="ECO:0000313" key="3">
    <source>
        <dbReference type="Proteomes" id="UP001145742"/>
    </source>
</evidence>
<name>A0ABQ9DZS5_9PASS</name>
<feature type="chain" id="PRO_5045679497" evidence="1">
    <location>
        <begin position="20"/>
        <end position="95"/>
    </location>
</feature>
<sequence>MRAVLWDLLLLCLCARARSDCRGDCLHCDRQLYRDSFDVLRKERIPLKFQTLQRPRKDRDQLMGLLFKMWMNHLRPGAQSHPRMVQTQGGTADAD</sequence>
<proteinExistence type="predicted"/>
<dbReference type="Proteomes" id="UP001145742">
    <property type="component" value="Unassembled WGS sequence"/>
</dbReference>
<accession>A0ABQ9DZS5</accession>
<keyword evidence="1" id="KW-0732">Signal</keyword>